<keyword evidence="2 6" id="KW-0813">Transport</keyword>
<dbReference type="GO" id="GO:0042777">
    <property type="term" value="P:proton motive force-driven plasma membrane ATP synthesis"/>
    <property type="evidence" value="ECO:0007669"/>
    <property type="project" value="UniProtKB-UniRule"/>
</dbReference>
<comment type="subunit">
    <text evidence="6">Has multiple subunits with at least A(3), B(3), C, D, E, F, H, I and proteolipid K(x).</text>
</comment>
<comment type="similarity">
    <text evidence="1 6">Belongs to the V-ATPase V0D/AC39 subunit family.</text>
</comment>
<dbReference type="InterPro" id="IPR002843">
    <property type="entry name" value="ATPase_V0-cplx_csu/dsu"/>
</dbReference>
<dbReference type="AlphaFoldDB" id="A0A3N6LQF5"/>
<dbReference type="OrthoDB" id="4272at2157"/>
<keyword evidence="5 6" id="KW-0066">ATP synthesis</keyword>
<dbReference type="PANTHER" id="PTHR38682:SF1">
    <property type="entry name" value="V-TYPE ATP SYNTHASE SUBUNIT C"/>
    <property type="match status" value="1"/>
</dbReference>
<evidence type="ECO:0000256" key="6">
    <source>
        <dbReference type="HAMAP-Rule" id="MF_00314"/>
    </source>
</evidence>
<dbReference type="GO" id="GO:0033179">
    <property type="term" value="C:proton-transporting V-type ATPase, V0 domain"/>
    <property type="evidence" value="ECO:0007669"/>
    <property type="project" value="InterPro"/>
</dbReference>
<proteinExistence type="inferred from homology"/>
<dbReference type="GO" id="GO:0046933">
    <property type="term" value="F:proton-transporting ATP synthase activity, rotational mechanism"/>
    <property type="evidence" value="ECO:0007669"/>
    <property type="project" value="UniProtKB-UniRule"/>
</dbReference>
<dbReference type="NCBIfam" id="NF002265">
    <property type="entry name" value="PRK01198.1-1"/>
    <property type="match status" value="1"/>
</dbReference>
<accession>A0A3N6LQF5</accession>
<keyword evidence="6" id="KW-0472">Membrane</keyword>
<dbReference type="InterPro" id="IPR036079">
    <property type="entry name" value="ATPase_csu/dsu_sf"/>
</dbReference>
<dbReference type="NCBIfam" id="TIGR02923">
    <property type="entry name" value="AhaC"/>
    <property type="match status" value="1"/>
</dbReference>
<dbReference type="GO" id="GO:0005524">
    <property type="term" value="F:ATP binding"/>
    <property type="evidence" value="ECO:0007669"/>
    <property type="project" value="UniProtKB-UniRule"/>
</dbReference>
<keyword evidence="7" id="KW-0378">Hydrolase</keyword>
<dbReference type="EMBL" id="REGA01000020">
    <property type="protein sequence ID" value="RQG91838.1"/>
    <property type="molecule type" value="Genomic_DNA"/>
</dbReference>
<reference evidence="7 8" key="1">
    <citation type="submission" date="2018-10" db="EMBL/GenBank/DDBJ databases">
        <title>Natrarchaeobius chitinivorans gen. nov., sp. nov., and Natrarchaeobius haloalkaliphilus sp. nov., alkaliphilic, chitin-utilizing haloarchaea from hypersaline alkaline lakes.</title>
        <authorList>
            <person name="Sorokin D.Y."/>
            <person name="Elcheninov A.G."/>
            <person name="Kostrikina N.A."/>
            <person name="Bale N.J."/>
            <person name="Sinninghe Damste J.S."/>
            <person name="Khijniak T.V."/>
            <person name="Kublanov I.V."/>
            <person name="Toshchakov S.V."/>
        </authorList>
    </citation>
    <scope>NUCLEOTIDE SEQUENCE [LARGE SCALE GENOMIC DNA]</scope>
    <source>
        <strain evidence="7 8">AArcht4T</strain>
    </source>
</reference>
<dbReference type="GO" id="GO:0016787">
    <property type="term" value="F:hydrolase activity"/>
    <property type="evidence" value="ECO:0007669"/>
    <property type="project" value="UniProtKB-KW"/>
</dbReference>
<evidence type="ECO:0000256" key="4">
    <source>
        <dbReference type="ARBA" id="ARBA00023065"/>
    </source>
</evidence>
<dbReference type="Gene3D" id="1.20.1690.10">
    <property type="entry name" value="V-type ATP synthase subunit C domain"/>
    <property type="match status" value="2"/>
</dbReference>
<organism evidence="7 8">
    <name type="scientific">Natrarchaeobius chitinivorans</name>
    <dbReference type="NCBI Taxonomy" id="1679083"/>
    <lineage>
        <taxon>Archaea</taxon>
        <taxon>Methanobacteriati</taxon>
        <taxon>Methanobacteriota</taxon>
        <taxon>Stenosarchaea group</taxon>
        <taxon>Halobacteria</taxon>
        <taxon>Halobacteriales</taxon>
        <taxon>Natrialbaceae</taxon>
        <taxon>Natrarchaeobius</taxon>
    </lineage>
</organism>
<protein>
    <recommendedName>
        <fullName evidence="6">A-type ATP synthase subunit C</fullName>
    </recommendedName>
</protein>
<gene>
    <name evidence="6" type="primary">atpC</name>
    <name evidence="7" type="ORF">EA473_18790</name>
</gene>
<dbReference type="SUPFAM" id="SSF103486">
    <property type="entry name" value="V-type ATP synthase subunit C"/>
    <property type="match status" value="1"/>
</dbReference>
<evidence type="ECO:0000256" key="3">
    <source>
        <dbReference type="ARBA" id="ARBA00022781"/>
    </source>
</evidence>
<comment type="function">
    <text evidence="6">Component of the A-type ATP synthase that produces ATP from ADP in the presence of a proton gradient across the membrane.</text>
</comment>
<dbReference type="Pfam" id="PF01992">
    <property type="entry name" value="vATP-synt_AC39"/>
    <property type="match status" value="1"/>
</dbReference>
<dbReference type="InterPro" id="IPR044911">
    <property type="entry name" value="V-type_ATPase_csu/dsu_dom_3"/>
</dbReference>
<dbReference type="Gene3D" id="1.10.132.50">
    <property type="entry name" value="ATP synthase (C/AC39) subunit, domain 3"/>
    <property type="match status" value="1"/>
</dbReference>
<evidence type="ECO:0000256" key="2">
    <source>
        <dbReference type="ARBA" id="ARBA00022448"/>
    </source>
</evidence>
<dbReference type="InterPro" id="IPR014272">
    <property type="entry name" value="ATPase_V0-cplx_csu"/>
</dbReference>
<dbReference type="GO" id="GO:0046961">
    <property type="term" value="F:proton-transporting ATPase activity, rotational mechanism"/>
    <property type="evidence" value="ECO:0007669"/>
    <property type="project" value="InterPro"/>
</dbReference>
<sequence length="358" mass="41081">MSFGASNPEYVNGRVRSRRASLFADEDYRKLIRMGPSGIARFMEESEYEREINQLGTRFSGVDLIEYALNRNLAKHFDDLLDWSEGRLYDLIARYLRKFDVWNIKTIIRGVYTETPSEEIESDLIRAGEIDDATLDRALEADTVEDVIEIFNRTIFHDALEEAYEEYEETGALVPLENALDREFYERLIEDLSGSYDLSFTEPQSGPEALYVEFLQAEIDFRNARNALRLARSGADLEPAEYYIEGGVLFDRAELSRLVADYDELVDHIAESKRYGDRLSSALTRLREAESLIQFEHALDAALLEYSDRLSSIYPVSVSAVLSYILAKEREVENIRAIARGREVGLDESEIEEELVIL</sequence>
<dbReference type="RefSeq" id="WP_124197114.1">
    <property type="nucleotide sequence ID" value="NZ_REGA01000020.1"/>
</dbReference>
<comment type="subcellular location">
    <subcellularLocation>
        <location evidence="6">Cell membrane</location>
        <topology evidence="6">Peripheral membrane protein</topology>
    </subcellularLocation>
</comment>
<evidence type="ECO:0000256" key="1">
    <source>
        <dbReference type="ARBA" id="ARBA00006709"/>
    </source>
</evidence>
<dbReference type="GO" id="GO:0005886">
    <property type="term" value="C:plasma membrane"/>
    <property type="evidence" value="ECO:0007669"/>
    <property type="project" value="UniProtKB-SubCell"/>
</dbReference>
<keyword evidence="6" id="KW-1003">Cell membrane</keyword>
<dbReference type="Proteomes" id="UP000282323">
    <property type="component" value="Unassembled WGS sequence"/>
</dbReference>
<dbReference type="InterPro" id="IPR050873">
    <property type="entry name" value="V-ATPase_V0D/AC39_subunit"/>
</dbReference>
<dbReference type="HAMAP" id="MF_00314">
    <property type="entry name" value="ATP_synth_C_arch"/>
    <property type="match status" value="1"/>
</dbReference>
<name>A0A3N6LQF5_NATCH</name>
<evidence type="ECO:0000313" key="7">
    <source>
        <dbReference type="EMBL" id="RQG91838.1"/>
    </source>
</evidence>
<dbReference type="InterPro" id="IPR035067">
    <property type="entry name" value="V-type_ATPase_csu/dsu"/>
</dbReference>
<comment type="caution">
    <text evidence="7">The sequence shown here is derived from an EMBL/GenBank/DDBJ whole genome shotgun (WGS) entry which is preliminary data.</text>
</comment>
<dbReference type="PANTHER" id="PTHR38682">
    <property type="entry name" value="V-TYPE ATP SYNTHASE SUBUNIT C"/>
    <property type="match status" value="1"/>
</dbReference>
<evidence type="ECO:0000313" key="8">
    <source>
        <dbReference type="Proteomes" id="UP000282323"/>
    </source>
</evidence>
<keyword evidence="4 6" id="KW-0406">Ion transport</keyword>
<keyword evidence="3 6" id="KW-0375">Hydrogen ion transport</keyword>
<evidence type="ECO:0000256" key="5">
    <source>
        <dbReference type="ARBA" id="ARBA00023310"/>
    </source>
</evidence>
<keyword evidence="8" id="KW-1185">Reference proteome</keyword>